<dbReference type="OrthoDB" id="6197493at2"/>
<dbReference type="GO" id="GO:0007155">
    <property type="term" value="P:cell adhesion"/>
    <property type="evidence" value="ECO:0007669"/>
    <property type="project" value="InterPro"/>
</dbReference>
<accession>A0A095TIB8</accession>
<feature type="compositionally biased region" description="Polar residues" evidence="3">
    <location>
        <begin position="202"/>
        <end position="211"/>
    </location>
</feature>
<dbReference type="RefSeq" id="WP_035235157.1">
    <property type="nucleotide sequence ID" value="NZ_ARXV01000023.1"/>
</dbReference>
<name>A0A095TIB8_9GAMM</name>
<sequence>MRASQIKVMLLATLAVMLLAGCEADGSSDSGRKKAAAPQTRSVDQDGDGVSDVLDNCPDMANAMQEDADADGVGDVCDEDRDGDGVDNGEDNCPLIANTDQADGDSDGLGDVCDMDADTDNDGVDDGIDNCPFLFNPDQGDVDGDGVGDLCDGDADNDGVDNINDNCQFTANVDQADEDLNGVGDACEGDRDGDGVDDSQDNCLTLPNPNQDDADLDGLGDVCDADLDGDAHDNDQDNCPLIANGDQQDSDGDGIGDLCDGGSGSMEDTDNDGEPDVSDNCPLVPNGNQTDSDGDGLGDVCDDDGFTCANHATYSPLTSATHNAKGGSLGGLGEPGICLGCSVDNPERMIDNNVDTFAQMNIGTALVYGGAYVRANAKDNSQNVAASHVGFVVTDTTSPLLNIEVLGNFITIRFYDNGNKVAERVVDGSLLDIDLLGIGANTNQRFLVTKAPGSFDSVSLSYAGAFNVNKAFRVHDVCYQPKP</sequence>
<evidence type="ECO:0008006" key="7">
    <source>
        <dbReference type="Google" id="ProtNLM"/>
    </source>
</evidence>
<dbReference type="PROSITE" id="PS51234">
    <property type="entry name" value="TSP3"/>
    <property type="match status" value="6"/>
</dbReference>
<dbReference type="Gene3D" id="4.10.1080.10">
    <property type="entry name" value="TSP type-3 repeat"/>
    <property type="match status" value="3"/>
</dbReference>
<dbReference type="eggNOG" id="COG3391">
    <property type="taxonomic scope" value="Bacteria"/>
</dbReference>
<dbReference type="FunFam" id="4.10.1080.10:FF:000001">
    <property type="entry name" value="Thrombospondin 3"/>
    <property type="match status" value="2"/>
</dbReference>
<dbReference type="PATRIC" id="fig|1177154.3.peg.3658"/>
<dbReference type="Pfam" id="PF02412">
    <property type="entry name" value="TSP_3"/>
    <property type="match status" value="7"/>
</dbReference>
<evidence type="ECO:0000313" key="6">
    <source>
        <dbReference type="Proteomes" id="UP000029444"/>
    </source>
</evidence>
<dbReference type="AlphaFoldDB" id="A0A095TIB8"/>
<dbReference type="EMBL" id="ARXV01000023">
    <property type="protein sequence ID" value="KGD62163.1"/>
    <property type="molecule type" value="Genomic_DNA"/>
</dbReference>
<feature type="region of interest" description="Disordered" evidence="3">
    <location>
        <begin position="180"/>
        <end position="297"/>
    </location>
</feature>
<feature type="signal peptide" evidence="4">
    <location>
        <begin position="1"/>
        <end position="20"/>
    </location>
</feature>
<evidence type="ECO:0000256" key="1">
    <source>
        <dbReference type="ARBA" id="ARBA00022729"/>
    </source>
</evidence>
<gene>
    <name evidence="5" type="ORF">Y5S_03651</name>
</gene>
<keyword evidence="1 4" id="KW-0732">Signal</keyword>
<feature type="compositionally biased region" description="Gly residues" evidence="3">
    <location>
        <begin position="255"/>
        <end position="264"/>
    </location>
</feature>
<evidence type="ECO:0000256" key="4">
    <source>
        <dbReference type="SAM" id="SignalP"/>
    </source>
</evidence>
<keyword evidence="2" id="KW-0106">Calcium</keyword>
<dbReference type="InterPro" id="IPR017897">
    <property type="entry name" value="Thrombospondin_3_rpt"/>
</dbReference>
<protein>
    <recommendedName>
        <fullName evidence="7">Thrombospondin</fullName>
    </recommendedName>
</protein>
<feature type="chain" id="PRO_5001911604" description="Thrombospondin" evidence="4">
    <location>
        <begin position="21"/>
        <end position="483"/>
    </location>
</feature>
<feature type="compositionally biased region" description="Acidic residues" evidence="3">
    <location>
        <begin position="212"/>
        <end position="228"/>
    </location>
</feature>
<feature type="compositionally biased region" description="Acidic residues" evidence="3">
    <location>
        <begin position="267"/>
        <end position="277"/>
    </location>
</feature>
<dbReference type="InterPro" id="IPR028974">
    <property type="entry name" value="TSP_type-3_rpt"/>
</dbReference>
<proteinExistence type="predicted"/>
<dbReference type="PROSITE" id="PS51257">
    <property type="entry name" value="PROKAR_LIPOPROTEIN"/>
    <property type="match status" value="1"/>
</dbReference>
<evidence type="ECO:0000256" key="2">
    <source>
        <dbReference type="ARBA" id="ARBA00022837"/>
    </source>
</evidence>
<evidence type="ECO:0000256" key="3">
    <source>
        <dbReference type="SAM" id="MobiDB-lite"/>
    </source>
</evidence>
<dbReference type="Proteomes" id="UP000029444">
    <property type="component" value="Unassembled WGS sequence"/>
</dbReference>
<reference evidence="5 6" key="1">
    <citation type="submission" date="2012-09" db="EMBL/GenBank/DDBJ databases">
        <title>Genome Sequence of alkane-degrading Bacterium Alcanivorax sp. 19-m-6.</title>
        <authorList>
            <person name="Lai Q."/>
            <person name="Shao Z."/>
        </authorList>
    </citation>
    <scope>NUCLEOTIDE SEQUENCE [LARGE SCALE GENOMIC DNA]</scope>
    <source>
        <strain evidence="5 6">19-m-6</strain>
    </source>
</reference>
<dbReference type="PANTHER" id="PTHR10199">
    <property type="entry name" value="THROMBOSPONDIN"/>
    <property type="match status" value="1"/>
</dbReference>
<organism evidence="5 6">
    <name type="scientific">Alcanivorax nanhaiticus</name>
    <dbReference type="NCBI Taxonomy" id="1177154"/>
    <lineage>
        <taxon>Bacteria</taxon>
        <taxon>Pseudomonadati</taxon>
        <taxon>Pseudomonadota</taxon>
        <taxon>Gammaproteobacteria</taxon>
        <taxon>Oceanospirillales</taxon>
        <taxon>Alcanivoracaceae</taxon>
        <taxon>Alcanivorax</taxon>
    </lineage>
</organism>
<dbReference type="eggNOG" id="COG5184">
    <property type="taxonomic scope" value="Bacteria"/>
</dbReference>
<comment type="caution">
    <text evidence="5">The sequence shown here is derived from an EMBL/GenBank/DDBJ whole genome shotgun (WGS) entry which is preliminary data.</text>
</comment>
<dbReference type="SUPFAM" id="SSF103647">
    <property type="entry name" value="TSP type-3 repeat"/>
    <property type="match status" value="3"/>
</dbReference>
<dbReference type="GO" id="GO:0005509">
    <property type="term" value="F:calcium ion binding"/>
    <property type="evidence" value="ECO:0007669"/>
    <property type="project" value="InterPro"/>
</dbReference>
<dbReference type="InterPro" id="IPR003367">
    <property type="entry name" value="Thrombospondin_3-like_rpt"/>
</dbReference>
<evidence type="ECO:0000313" key="5">
    <source>
        <dbReference type="EMBL" id="KGD62163.1"/>
    </source>
</evidence>
<dbReference type="STRING" id="1177154.Y5S_03651"/>
<keyword evidence="6" id="KW-1185">Reference proteome</keyword>
<feature type="region of interest" description="Disordered" evidence="3">
    <location>
        <begin position="25"/>
        <end position="50"/>
    </location>
</feature>
<dbReference type="PANTHER" id="PTHR10199:SF100">
    <property type="entry name" value="THROMBOSPONDIN, ISOFORM A"/>
    <property type="match status" value="1"/>
</dbReference>